<dbReference type="PANTHER" id="PTHR40078:SF1">
    <property type="entry name" value="INTEGRAL MEMBRANE PROTEIN"/>
    <property type="match status" value="1"/>
</dbReference>
<keyword evidence="1" id="KW-0812">Transmembrane</keyword>
<gene>
    <name evidence="2" type="ORF">B0H41_005007</name>
</gene>
<dbReference type="Proteomes" id="UP001193748">
    <property type="component" value="Unassembled WGS sequence"/>
</dbReference>
<evidence type="ECO:0000256" key="1">
    <source>
        <dbReference type="SAM" id="Phobius"/>
    </source>
</evidence>
<sequence>MKYNVKQFMVFLSGIVLMTLGVSLTVKSEVGAGAYDSINFGLANLLKINVSIAIWITSFVVVVISSMVRKRFLKFTTFLTSILVGIFTDMWVMMTESIVFSTTYEKVVIYFIGIFLIATGISIYIIPKLPVNPTDDLMVALTEEKSISLMKAKLSIDGICIIIAFILKGPIGIGTITATLFVGPLIDIINKMIIRICSKSLSFK</sequence>
<reference evidence="2" key="2">
    <citation type="journal article" date="2022" name="Nat. Biotechnol.">
        <title>Carbon-negative production of acetone and isopropanol by gas fermentation at industrial pilot scale.</title>
        <authorList>
            <person name="Liew F.E."/>
            <person name="Nogle R."/>
            <person name="Abdalla T."/>
            <person name="Rasor B.J."/>
            <person name="Canter C."/>
            <person name="Jensen R.O."/>
            <person name="Wang L."/>
            <person name="Strutz J."/>
            <person name="Chirania P."/>
            <person name="De Tissera S."/>
            <person name="Mueller A.P."/>
            <person name="Ruan Z."/>
            <person name="Gao A."/>
            <person name="Tran L."/>
            <person name="Engle N.L."/>
            <person name="Bromley J.C."/>
            <person name="Daniell J."/>
            <person name="Conrado R."/>
            <person name="Tschaplinski T.J."/>
            <person name="Giannone R.J."/>
            <person name="Hettich R.L."/>
            <person name="Karim A.S."/>
            <person name="Simpson S.D."/>
            <person name="Brown S.D."/>
            <person name="Leang C."/>
            <person name="Jewett M.C."/>
            <person name="Kopke M."/>
        </authorList>
    </citation>
    <scope>NUCLEOTIDE SEQUENCE</scope>
    <source>
        <strain evidence="2">DJ080</strain>
    </source>
</reference>
<accession>A0AAX0BA20</accession>
<feature type="transmembrane region" description="Helical" evidence="1">
    <location>
        <begin position="75"/>
        <end position="95"/>
    </location>
</feature>
<feature type="transmembrane region" description="Helical" evidence="1">
    <location>
        <begin position="107"/>
        <end position="126"/>
    </location>
</feature>
<evidence type="ECO:0000313" key="3">
    <source>
        <dbReference type="Proteomes" id="UP001193748"/>
    </source>
</evidence>
<evidence type="ECO:0008006" key="4">
    <source>
        <dbReference type="Google" id="ProtNLM"/>
    </source>
</evidence>
<proteinExistence type="predicted"/>
<dbReference type="PANTHER" id="PTHR40078">
    <property type="entry name" value="INTEGRAL MEMBRANE PROTEIN-RELATED"/>
    <property type="match status" value="1"/>
</dbReference>
<evidence type="ECO:0000313" key="2">
    <source>
        <dbReference type="EMBL" id="NRT91328.1"/>
    </source>
</evidence>
<organism evidence="2 3">
    <name type="scientific">Clostridium beijerinckii</name>
    <name type="common">Clostridium MP</name>
    <dbReference type="NCBI Taxonomy" id="1520"/>
    <lineage>
        <taxon>Bacteria</taxon>
        <taxon>Bacillati</taxon>
        <taxon>Bacillota</taxon>
        <taxon>Clostridia</taxon>
        <taxon>Eubacteriales</taxon>
        <taxon>Clostridiaceae</taxon>
        <taxon>Clostridium</taxon>
    </lineage>
</organism>
<dbReference type="Pfam" id="PF19700">
    <property type="entry name" value="DUF6198"/>
    <property type="match status" value="1"/>
</dbReference>
<name>A0AAX0BA20_CLOBE</name>
<comment type="caution">
    <text evidence="2">The sequence shown here is derived from an EMBL/GenBank/DDBJ whole genome shotgun (WGS) entry which is preliminary data.</text>
</comment>
<keyword evidence="1" id="KW-0472">Membrane</keyword>
<reference evidence="2" key="1">
    <citation type="submission" date="2020-05" db="EMBL/GenBank/DDBJ databases">
        <authorList>
            <person name="Brown S."/>
            <person name="Huntemann M."/>
            <person name="Clum A."/>
            <person name="Spunde A."/>
            <person name="Palaniappan K."/>
            <person name="Ritter S."/>
            <person name="Mikhailova N."/>
            <person name="Chen I.-M."/>
            <person name="Stamatis D."/>
            <person name="Reddy T."/>
            <person name="O'Malley R."/>
            <person name="Daum C."/>
            <person name="Shapiro N."/>
            <person name="Ivanova N."/>
            <person name="Kyrpides N."/>
            <person name="Woyke T."/>
        </authorList>
    </citation>
    <scope>NUCLEOTIDE SEQUENCE</scope>
    <source>
        <strain evidence="2">DJ080</strain>
    </source>
</reference>
<keyword evidence="1" id="KW-1133">Transmembrane helix</keyword>
<dbReference type="InterPro" id="IPR038750">
    <property type="entry name" value="YczE/YyaS-like"/>
</dbReference>
<dbReference type="RefSeq" id="WP_173711912.1">
    <property type="nucleotide sequence ID" value="NZ_JABSWW010000001.1"/>
</dbReference>
<dbReference type="EMBL" id="JABSWW010000001">
    <property type="protein sequence ID" value="NRT91328.1"/>
    <property type="molecule type" value="Genomic_DNA"/>
</dbReference>
<protein>
    <recommendedName>
        <fullName evidence="4">Membrane protein YczE</fullName>
    </recommendedName>
</protein>
<dbReference type="AlphaFoldDB" id="A0AAX0BA20"/>
<feature type="transmembrane region" description="Helical" evidence="1">
    <location>
        <begin position="52"/>
        <end position="68"/>
    </location>
</feature>